<keyword evidence="11 13" id="KW-0472">Membrane</keyword>
<evidence type="ECO:0000256" key="3">
    <source>
        <dbReference type="ARBA" id="ARBA00016324"/>
    </source>
</evidence>
<dbReference type="InterPro" id="IPR004205">
    <property type="entry name" value="Cyt_bc1_su8"/>
</dbReference>
<evidence type="ECO:0000256" key="8">
    <source>
        <dbReference type="ARBA" id="ARBA00022982"/>
    </source>
</evidence>
<evidence type="ECO:0000256" key="14">
    <source>
        <dbReference type="SAM" id="MobiDB-lite"/>
    </source>
</evidence>
<protein>
    <recommendedName>
        <fullName evidence="3 13">Cytochrome b-c1 complex subunit 8</fullName>
    </recommendedName>
    <alternativeName>
        <fullName evidence="13">Complex III subunit 8</fullName>
    </alternativeName>
</protein>
<reference evidence="15 16" key="1">
    <citation type="journal article" date="2015" name="Nat. Commun.">
        <title>Outbred genome sequencing and CRISPR/Cas9 gene editing in butterflies.</title>
        <authorList>
            <person name="Li X."/>
            <person name="Fan D."/>
            <person name="Zhang W."/>
            <person name="Liu G."/>
            <person name="Zhang L."/>
            <person name="Zhao L."/>
            <person name="Fang X."/>
            <person name="Chen L."/>
            <person name="Dong Y."/>
            <person name="Chen Y."/>
            <person name="Ding Y."/>
            <person name="Zhao R."/>
            <person name="Feng M."/>
            <person name="Zhu Y."/>
            <person name="Feng Y."/>
            <person name="Jiang X."/>
            <person name="Zhu D."/>
            <person name="Xiang H."/>
            <person name="Feng X."/>
            <person name="Li S."/>
            <person name="Wang J."/>
            <person name="Zhang G."/>
            <person name="Kronforst M.R."/>
            <person name="Wang W."/>
        </authorList>
    </citation>
    <scope>NUCLEOTIDE SEQUENCE [LARGE SCALE GENOMIC DNA]</scope>
    <source>
        <strain evidence="15">Ya'a_city_454_Pm</strain>
        <tissue evidence="15">Whole body</tissue>
    </source>
</reference>
<dbReference type="SUPFAM" id="SSF81508">
    <property type="entry name" value="Ubiquinone-binding protein QP-C of cytochrome bc1 complex (Ubiquinol-cytochrome c reductase)"/>
    <property type="match status" value="1"/>
</dbReference>
<dbReference type="GO" id="GO:0005743">
    <property type="term" value="C:mitochondrial inner membrane"/>
    <property type="evidence" value="ECO:0007669"/>
    <property type="project" value="UniProtKB-SubCell"/>
</dbReference>
<keyword evidence="6 13" id="KW-0812">Transmembrane</keyword>
<dbReference type="OrthoDB" id="6683853at2759"/>
<evidence type="ECO:0000256" key="9">
    <source>
        <dbReference type="ARBA" id="ARBA00022989"/>
    </source>
</evidence>
<dbReference type="EMBL" id="KQ460205">
    <property type="protein sequence ID" value="KPJ16891.1"/>
    <property type="molecule type" value="Genomic_DNA"/>
</dbReference>
<keyword evidence="10 13" id="KW-0496">Mitochondrion</keyword>
<comment type="similarity">
    <text evidence="2 13">Belongs to the UQCRQ/QCR8 family.</text>
</comment>
<gene>
    <name evidence="15" type="ORF">RR48_13747</name>
</gene>
<feature type="region of interest" description="Disordered" evidence="14">
    <location>
        <begin position="74"/>
        <end position="98"/>
    </location>
</feature>
<evidence type="ECO:0000256" key="13">
    <source>
        <dbReference type="RuleBase" id="RU368118"/>
    </source>
</evidence>
<evidence type="ECO:0000256" key="11">
    <source>
        <dbReference type="ARBA" id="ARBA00023136"/>
    </source>
</evidence>
<keyword evidence="5 13" id="KW-0679">Respiratory chain</keyword>
<comment type="subcellular location">
    <subcellularLocation>
        <location evidence="1 13">Mitochondrion inner membrane</location>
        <topology evidence="1 13">Single-pass membrane protein</topology>
    </subcellularLocation>
</comment>
<dbReference type="KEGG" id="pmac:106708582"/>
<evidence type="ECO:0000256" key="4">
    <source>
        <dbReference type="ARBA" id="ARBA00022448"/>
    </source>
</evidence>
<dbReference type="Proteomes" id="UP000053240">
    <property type="component" value="Unassembled WGS sequence"/>
</dbReference>
<comment type="function">
    <text evidence="13">Component of the ubiquinol-cytochrome c oxidoreductase, a multisubunit transmembrane complex that is part of the mitochondrial electron transport chain which drives oxidative phosphorylation. The complex plays an important role in the uptake of multiple carbon sources present in different host niches.</text>
</comment>
<evidence type="ECO:0000256" key="10">
    <source>
        <dbReference type="ARBA" id="ARBA00023128"/>
    </source>
</evidence>
<evidence type="ECO:0000256" key="5">
    <source>
        <dbReference type="ARBA" id="ARBA00022660"/>
    </source>
</evidence>
<evidence type="ECO:0000313" key="16">
    <source>
        <dbReference type="Proteomes" id="UP000053240"/>
    </source>
</evidence>
<keyword evidence="7 13" id="KW-0999">Mitochondrion inner membrane</keyword>
<comment type="subunit">
    <text evidence="12 13">Component of the ubiquinol-cytochrome c oxidoreductase (cytochrome b-c1 complex, complex III, CIII), a multisubunit enzyme composed of 11 subunits. The complex is composed of 3 respiratory subunits cytochrome b, cytochrome c1 and Rieske protein UQCRFS1, 2 core protein subunits UQCRC1/QCR1 and UQCRC2/QCR2, and 6 low-molecular weight protein subunits UQCRH/QCR6, UQCRB/QCR7, UQCRQ/QCR8, UQCR10/QCR9, UQCR11/QCR10 and subunit 9, the cleavage product of Rieske protein UQCRFS1. The complex exists as an obligatory dimer and forms supercomplexes (SCs) in the inner mitochondrial membrane with NADH-ubiquinone oxidoreductase (complex I, CI) and cytochrome c oxidase (complex IV, CIV), resulting in different assemblies (supercomplex SCI(1)III(2)IV(1) and megacomplex MCI(2)III(2)IV(2)). Interacts with UQCC6.</text>
</comment>
<proteinExistence type="inferred from homology"/>
<organism evidence="15 16">
    <name type="scientific">Papilio machaon</name>
    <name type="common">Old World swallowtail butterfly</name>
    <dbReference type="NCBI Taxonomy" id="76193"/>
    <lineage>
        <taxon>Eukaryota</taxon>
        <taxon>Metazoa</taxon>
        <taxon>Ecdysozoa</taxon>
        <taxon>Arthropoda</taxon>
        <taxon>Hexapoda</taxon>
        <taxon>Insecta</taxon>
        <taxon>Pterygota</taxon>
        <taxon>Neoptera</taxon>
        <taxon>Endopterygota</taxon>
        <taxon>Lepidoptera</taxon>
        <taxon>Glossata</taxon>
        <taxon>Ditrysia</taxon>
        <taxon>Papilionoidea</taxon>
        <taxon>Papilionidae</taxon>
        <taxon>Papilioninae</taxon>
        <taxon>Papilio</taxon>
    </lineage>
</organism>
<evidence type="ECO:0000256" key="12">
    <source>
        <dbReference type="ARBA" id="ARBA00047105"/>
    </source>
</evidence>
<keyword evidence="16" id="KW-1185">Reference proteome</keyword>
<dbReference type="GO" id="GO:0006122">
    <property type="term" value="P:mitochondrial electron transport, ubiquinol to cytochrome c"/>
    <property type="evidence" value="ECO:0007669"/>
    <property type="project" value="UniProtKB-UniRule"/>
</dbReference>
<dbReference type="AlphaFoldDB" id="A0A194RLN1"/>
<name>A0A194RLN1_PAPMA</name>
<keyword evidence="8 13" id="KW-0249">Electron transport</keyword>
<keyword evidence="9 13" id="KW-1133">Transmembrane helix</keyword>
<dbReference type="PANTHER" id="PTHR12119:SF2">
    <property type="entry name" value="CYTOCHROME B-C1 COMPLEX SUBUNIT 8"/>
    <property type="match status" value="1"/>
</dbReference>
<dbReference type="InParanoid" id="A0A194RLN1"/>
<keyword evidence="4 13" id="KW-0813">Transport</keyword>
<evidence type="ECO:0000256" key="7">
    <source>
        <dbReference type="ARBA" id="ARBA00022792"/>
    </source>
</evidence>
<evidence type="ECO:0000256" key="2">
    <source>
        <dbReference type="ARBA" id="ARBA00007668"/>
    </source>
</evidence>
<dbReference type="OMA" id="MWRRFKG"/>
<dbReference type="PANTHER" id="PTHR12119">
    <property type="entry name" value="UBIQUINOL-CYTOCHROME C REDUCTASE COMPLEX UBIQUINONE-BINDING PROTEIN QP-C"/>
    <property type="match status" value="1"/>
</dbReference>
<dbReference type="Gene3D" id="1.20.5.210">
    <property type="entry name" value="Cytochrome b-c1 complex subunit 8"/>
    <property type="match status" value="1"/>
</dbReference>
<dbReference type="InterPro" id="IPR036642">
    <property type="entry name" value="Cyt_bc1_su8_sf"/>
</dbReference>
<evidence type="ECO:0000256" key="1">
    <source>
        <dbReference type="ARBA" id="ARBA00004434"/>
    </source>
</evidence>
<dbReference type="STRING" id="76193.A0A194RLN1"/>
<feature type="transmembrane region" description="Helical" evidence="13">
    <location>
        <begin position="46"/>
        <end position="63"/>
    </location>
</feature>
<feature type="compositionally biased region" description="Pro residues" evidence="14">
    <location>
        <begin position="84"/>
        <end position="98"/>
    </location>
</feature>
<dbReference type="Pfam" id="PF02939">
    <property type="entry name" value="UcrQ"/>
    <property type="match status" value="1"/>
</dbReference>
<dbReference type="GO" id="GO:0045275">
    <property type="term" value="C:respiratory chain complex III"/>
    <property type="evidence" value="ECO:0007669"/>
    <property type="project" value="UniProtKB-UniRule"/>
</dbReference>
<evidence type="ECO:0000313" key="15">
    <source>
        <dbReference type="EMBL" id="KPJ16891.1"/>
    </source>
</evidence>
<sequence length="98" mass="11298">MGKQFGNLAFIRGILYFRLSPYEQRAYAGALTKGLPNFVPRTLMTLPFWMPPFALGTFIYFYVDDLHRRSKRKNPKDYIDEVNPNPPPPPPPPPVTKC</sequence>
<accession>A0A194RLN1</accession>
<evidence type="ECO:0000256" key="6">
    <source>
        <dbReference type="ARBA" id="ARBA00022692"/>
    </source>
</evidence>